<dbReference type="eggNOG" id="COG0111">
    <property type="taxonomic scope" value="Bacteria"/>
</dbReference>
<proteinExistence type="predicted"/>
<dbReference type="InterPro" id="IPR006140">
    <property type="entry name" value="D-isomer_DH_NAD-bd"/>
</dbReference>
<evidence type="ECO:0000313" key="4">
    <source>
        <dbReference type="EMBL" id="AQZ49946.1"/>
    </source>
</evidence>
<reference evidence="4 5" key="1">
    <citation type="submission" date="2017-03" db="EMBL/GenBank/DDBJ databases">
        <title>Foreign affairs: Plasmid Transfer between Roseobacters and Rhizobia.</title>
        <authorList>
            <person name="Bartling P."/>
            <person name="Bunk B."/>
            <person name="Overmann J."/>
            <person name="Brinkmann H."/>
            <person name="Petersen J."/>
        </authorList>
    </citation>
    <scope>NUCLEOTIDE SEQUENCE [LARGE SCALE GENOMIC DNA]</scope>
    <source>
        <strain evidence="4 5">MACL11</strain>
    </source>
</reference>
<dbReference type="RefSeq" id="WP_018066237.1">
    <property type="nucleotide sequence ID" value="NZ_AQWH01000021.1"/>
</dbReference>
<dbReference type="PROSITE" id="PS00671">
    <property type="entry name" value="D_2_HYDROXYACID_DH_3"/>
    <property type="match status" value="1"/>
</dbReference>
<dbReference type="Pfam" id="PF02826">
    <property type="entry name" value="2-Hacid_dh_C"/>
    <property type="match status" value="1"/>
</dbReference>
<dbReference type="PANTHER" id="PTHR43333">
    <property type="entry name" value="2-HACID_DH_C DOMAIN-CONTAINING PROTEIN"/>
    <property type="match status" value="1"/>
</dbReference>
<keyword evidence="1 4" id="KW-0560">Oxidoreductase</keyword>
<dbReference type="EC" id="1.1.1.79" evidence="4"/>
<keyword evidence="5" id="KW-1185">Reference proteome</keyword>
<dbReference type="EMBL" id="CP020330">
    <property type="protein sequence ID" value="AQZ49946.1"/>
    <property type="molecule type" value="Genomic_DNA"/>
</dbReference>
<dbReference type="SUPFAM" id="SSF52283">
    <property type="entry name" value="Formate/glycerate dehydrogenase catalytic domain-like"/>
    <property type="match status" value="1"/>
</dbReference>
<gene>
    <name evidence="4" type="primary">ghrB_1</name>
    <name evidence="4" type="ORF">Mame_00563</name>
</gene>
<dbReference type="Gene3D" id="3.40.50.720">
    <property type="entry name" value="NAD(P)-binding Rossmann-like Domain"/>
    <property type="match status" value="2"/>
</dbReference>
<evidence type="ECO:0000256" key="2">
    <source>
        <dbReference type="ARBA" id="ARBA00023027"/>
    </source>
</evidence>
<accession>A0A1U9YWY6</accession>
<dbReference type="STRING" id="1122214.Mame_00563"/>
<dbReference type="PANTHER" id="PTHR43333:SF1">
    <property type="entry name" value="D-ISOMER SPECIFIC 2-HYDROXYACID DEHYDROGENASE NAD-BINDING DOMAIN-CONTAINING PROTEIN"/>
    <property type="match status" value="1"/>
</dbReference>
<dbReference type="CDD" id="cd05300">
    <property type="entry name" value="2-Hacid_dh_1"/>
    <property type="match status" value="1"/>
</dbReference>
<sequence length="337" mass="36604">MIDTPPEVRIEEVLFTLALPEDARREVEAVLAPTRIIFATPDDDATIRKALETVDVAVVQSDIDERFLAGPKLKWVHCGHSGLTKSAMPGVFEKGIVVTGSAGRSAEALAQHAFYFALALTFDARRLIECQAAHIWRGIPGYDERLGLAGKTLGIVGLGHTGAAMAALGKAFQMNVIAYTRSARADTPPNVDRLICADAGGSLDTLIEDADVIMLATQLNDETHHLFSAREFALMRPSAFIINMARGPVIDEEALTAALRSGAIAGAGLDVFDREPLPPDAPIWDAPNVLITPHMTPALPDRARRVIEILLENIRRYRAGEPMLNQLTSRDVYSKRV</sequence>
<dbReference type="GO" id="GO:0030267">
    <property type="term" value="F:glyoxylate reductase (NADPH) activity"/>
    <property type="evidence" value="ECO:0007669"/>
    <property type="project" value="UniProtKB-EC"/>
</dbReference>
<dbReference type="Proteomes" id="UP000191135">
    <property type="component" value="Chromosome"/>
</dbReference>
<protein>
    <submittedName>
        <fullName evidence="4">Glyoxylate/hydroxypyruvate reductase B</fullName>
        <ecNumber evidence="4">1.1.1.79</ecNumber>
    </submittedName>
</protein>
<keyword evidence="4" id="KW-0670">Pyruvate</keyword>
<feature type="domain" description="D-isomer specific 2-hydroxyacid dehydrogenase NAD-binding" evidence="3">
    <location>
        <begin position="118"/>
        <end position="295"/>
    </location>
</feature>
<dbReference type="SUPFAM" id="SSF51735">
    <property type="entry name" value="NAD(P)-binding Rossmann-fold domains"/>
    <property type="match status" value="1"/>
</dbReference>
<dbReference type="InterPro" id="IPR036291">
    <property type="entry name" value="NAD(P)-bd_dom_sf"/>
</dbReference>
<organism evidence="4 5">
    <name type="scientific">Martelella mediterranea DSM 17316</name>
    <dbReference type="NCBI Taxonomy" id="1122214"/>
    <lineage>
        <taxon>Bacteria</taxon>
        <taxon>Pseudomonadati</taxon>
        <taxon>Pseudomonadota</taxon>
        <taxon>Alphaproteobacteria</taxon>
        <taxon>Hyphomicrobiales</taxon>
        <taxon>Aurantimonadaceae</taxon>
        <taxon>Martelella</taxon>
    </lineage>
</organism>
<dbReference type="GO" id="GO:0051287">
    <property type="term" value="F:NAD binding"/>
    <property type="evidence" value="ECO:0007669"/>
    <property type="project" value="InterPro"/>
</dbReference>
<keyword evidence="2" id="KW-0520">NAD</keyword>
<evidence type="ECO:0000313" key="5">
    <source>
        <dbReference type="Proteomes" id="UP000191135"/>
    </source>
</evidence>
<evidence type="ECO:0000256" key="1">
    <source>
        <dbReference type="ARBA" id="ARBA00023002"/>
    </source>
</evidence>
<dbReference type="InterPro" id="IPR029753">
    <property type="entry name" value="D-isomer_DH_CS"/>
</dbReference>
<dbReference type="AlphaFoldDB" id="A0A1U9YWY6"/>
<dbReference type="KEGG" id="mmed:Mame_00563"/>
<evidence type="ECO:0000259" key="3">
    <source>
        <dbReference type="Pfam" id="PF02826"/>
    </source>
</evidence>
<name>A0A1U9YWY6_9HYPH</name>